<dbReference type="RefSeq" id="WP_132295916.1">
    <property type="nucleotide sequence ID" value="NZ_SMFU01000011.1"/>
</dbReference>
<sequence length="293" mass="32703">MEKDGLIAGFERVRVPGDGITVDALVGGEGPPLLLLHGYPQTRMIWKKVAPVLARSFTLVIPDLRGYGRSEKPLDEARPELYCKRQMARDQLATMRHLGFDSFHVAGHDRGARVAYRLAFDQPEAVKRLAVIDIIPTLDLFAASGEAFMGMFHWSFLAQPYPLPEMLLEGRGDRFALALMQRWVKPGFKFDEEALEDYLLSNRNPAVVRAGCDDYRAAWLFDRLHDQESLAKGKLEMPVLALWGAAGAVGKASPLEIWARWAKDLCGEALPAGHFVPEEAPEETARALRAFFS</sequence>
<proteinExistence type="predicted"/>
<dbReference type="Pfam" id="PF00561">
    <property type="entry name" value="Abhydrolase_1"/>
    <property type="match status" value="1"/>
</dbReference>
<evidence type="ECO:0000313" key="3">
    <source>
        <dbReference type="Proteomes" id="UP000294546"/>
    </source>
</evidence>
<reference evidence="2 3" key="1">
    <citation type="submission" date="2019-03" db="EMBL/GenBank/DDBJ databases">
        <title>Genomic Encyclopedia of Archaeal and Bacterial Type Strains, Phase II (KMG-II): from individual species to whole genera.</title>
        <authorList>
            <person name="Goeker M."/>
        </authorList>
    </citation>
    <scope>NUCLEOTIDE SEQUENCE [LARGE SCALE GENOMIC DNA]</scope>
    <source>
        <strain evidence="2 3">DSM 27697</strain>
    </source>
</reference>
<evidence type="ECO:0000259" key="1">
    <source>
        <dbReference type="Pfam" id="PF00561"/>
    </source>
</evidence>
<dbReference type="InterPro" id="IPR029058">
    <property type="entry name" value="AB_hydrolase_fold"/>
</dbReference>
<organism evidence="2 3">
    <name type="scientific">Marinobacterium mangrovicola</name>
    <dbReference type="NCBI Taxonomy" id="1476959"/>
    <lineage>
        <taxon>Bacteria</taxon>
        <taxon>Pseudomonadati</taxon>
        <taxon>Pseudomonadota</taxon>
        <taxon>Gammaproteobacteria</taxon>
        <taxon>Oceanospirillales</taxon>
        <taxon>Oceanospirillaceae</taxon>
        <taxon>Marinobacterium</taxon>
    </lineage>
</organism>
<feature type="domain" description="AB hydrolase-1" evidence="1">
    <location>
        <begin position="31"/>
        <end position="281"/>
    </location>
</feature>
<dbReference type="Gene3D" id="3.40.50.1820">
    <property type="entry name" value="alpha/beta hydrolase"/>
    <property type="match status" value="1"/>
</dbReference>
<dbReference type="SUPFAM" id="SSF53474">
    <property type="entry name" value="alpha/beta-Hydrolases"/>
    <property type="match status" value="1"/>
</dbReference>
<name>A0A4R1GC22_9GAMM</name>
<dbReference type="AlphaFoldDB" id="A0A4R1GC22"/>
<dbReference type="OrthoDB" id="9780765at2"/>
<accession>A0A4R1GC22</accession>
<comment type="caution">
    <text evidence="2">The sequence shown here is derived from an EMBL/GenBank/DDBJ whole genome shotgun (WGS) entry which is preliminary data.</text>
</comment>
<dbReference type="EMBL" id="SMFU01000011">
    <property type="protein sequence ID" value="TCK04280.1"/>
    <property type="molecule type" value="Genomic_DNA"/>
</dbReference>
<keyword evidence="3" id="KW-1185">Reference proteome</keyword>
<dbReference type="Proteomes" id="UP000294546">
    <property type="component" value="Unassembled WGS sequence"/>
</dbReference>
<dbReference type="PANTHER" id="PTHR43329">
    <property type="entry name" value="EPOXIDE HYDROLASE"/>
    <property type="match status" value="1"/>
</dbReference>
<gene>
    <name evidence="2" type="ORF">CLV83_3698</name>
</gene>
<dbReference type="PRINTS" id="PR00111">
    <property type="entry name" value="ABHYDROLASE"/>
</dbReference>
<protein>
    <submittedName>
        <fullName evidence="2">Haloacetate dehalogenase</fullName>
    </submittedName>
</protein>
<dbReference type="InterPro" id="IPR000073">
    <property type="entry name" value="AB_hydrolase_1"/>
</dbReference>
<evidence type="ECO:0000313" key="2">
    <source>
        <dbReference type="EMBL" id="TCK04280.1"/>
    </source>
</evidence>